<accession>A0A0A9EXF4</accession>
<sequence length="19" mass="2211">MSISSFFFNNSLSIFRSLL</sequence>
<name>A0A0A9EXF4_ARUDO</name>
<protein>
    <submittedName>
        <fullName evidence="1">Uncharacterized protein</fullName>
    </submittedName>
</protein>
<reference evidence="1" key="1">
    <citation type="submission" date="2014-09" db="EMBL/GenBank/DDBJ databases">
        <authorList>
            <person name="Magalhaes I.L.F."/>
            <person name="Oliveira U."/>
            <person name="Santos F.R."/>
            <person name="Vidigal T.H.D.A."/>
            <person name="Brescovit A.D."/>
            <person name="Santos A.J."/>
        </authorList>
    </citation>
    <scope>NUCLEOTIDE SEQUENCE</scope>
    <source>
        <tissue evidence="1">Shoot tissue taken approximately 20 cm above the soil surface</tissue>
    </source>
</reference>
<dbReference type="AlphaFoldDB" id="A0A0A9EXF4"/>
<dbReference type="EMBL" id="GBRH01193119">
    <property type="protein sequence ID" value="JAE04777.1"/>
    <property type="molecule type" value="Transcribed_RNA"/>
</dbReference>
<reference evidence="1" key="2">
    <citation type="journal article" date="2015" name="Data Brief">
        <title>Shoot transcriptome of the giant reed, Arundo donax.</title>
        <authorList>
            <person name="Barrero R.A."/>
            <person name="Guerrero F.D."/>
            <person name="Moolhuijzen P."/>
            <person name="Goolsby J.A."/>
            <person name="Tidwell J."/>
            <person name="Bellgard S.E."/>
            <person name="Bellgard M.I."/>
        </authorList>
    </citation>
    <scope>NUCLEOTIDE SEQUENCE</scope>
    <source>
        <tissue evidence="1">Shoot tissue taken approximately 20 cm above the soil surface</tissue>
    </source>
</reference>
<proteinExistence type="predicted"/>
<evidence type="ECO:0000313" key="1">
    <source>
        <dbReference type="EMBL" id="JAE04777.1"/>
    </source>
</evidence>
<organism evidence="1">
    <name type="scientific">Arundo donax</name>
    <name type="common">Giant reed</name>
    <name type="synonym">Donax arundinaceus</name>
    <dbReference type="NCBI Taxonomy" id="35708"/>
    <lineage>
        <taxon>Eukaryota</taxon>
        <taxon>Viridiplantae</taxon>
        <taxon>Streptophyta</taxon>
        <taxon>Embryophyta</taxon>
        <taxon>Tracheophyta</taxon>
        <taxon>Spermatophyta</taxon>
        <taxon>Magnoliopsida</taxon>
        <taxon>Liliopsida</taxon>
        <taxon>Poales</taxon>
        <taxon>Poaceae</taxon>
        <taxon>PACMAD clade</taxon>
        <taxon>Arundinoideae</taxon>
        <taxon>Arundineae</taxon>
        <taxon>Arundo</taxon>
    </lineage>
</organism>